<dbReference type="InterPro" id="IPR005467">
    <property type="entry name" value="His_kinase_dom"/>
</dbReference>
<reference evidence="5" key="1">
    <citation type="submission" date="2022-07" db="EMBL/GenBank/DDBJ databases">
        <title>Gramela sediminis sp. nov., isolated from deep-sea sediment of the Indian Ocean.</title>
        <authorList>
            <person name="Shi H."/>
        </authorList>
    </citation>
    <scope>NUCLEOTIDE SEQUENCE</scope>
    <source>
        <strain evidence="5">GC03-9</strain>
    </source>
</reference>
<dbReference type="Gene3D" id="3.30.565.10">
    <property type="entry name" value="Histidine kinase-like ATPase, C-terminal domain"/>
    <property type="match status" value="1"/>
</dbReference>
<keyword evidence="5" id="KW-0808">Transferase</keyword>
<protein>
    <recommendedName>
        <fullName evidence="2">histidine kinase</fullName>
        <ecNumber evidence="2">2.7.13.3</ecNumber>
    </recommendedName>
</protein>
<dbReference type="InterPro" id="IPR003661">
    <property type="entry name" value="HisK_dim/P_dom"/>
</dbReference>
<dbReference type="RefSeq" id="WP_241551267.1">
    <property type="nucleotide sequence ID" value="NZ_JANCNS010000002.1"/>
</dbReference>
<dbReference type="PANTHER" id="PTHR43547">
    <property type="entry name" value="TWO-COMPONENT HISTIDINE KINASE"/>
    <property type="match status" value="1"/>
</dbReference>
<dbReference type="GO" id="GO:0000155">
    <property type="term" value="F:phosphorelay sensor kinase activity"/>
    <property type="evidence" value="ECO:0007669"/>
    <property type="project" value="InterPro"/>
</dbReference>
<organism evidence="5 6">
    <name type="scientific">Christiangramia oceanisediminis</name>
    <dbReference type="NCBI Taxonomy" id="2920386"/>
    <lineage>
        <taxon>Bacteria</taxon>
        <taxon>Pseudomonadati</taxon>
        <taxon>Bacteroidota</taxon>
        <taxon>Flavobacteriia</taxon>
        <taxon>Flavobacteriales</taxon>
        <taxon>Flavobacteriaceae</taxon>
        <taxon>Christiangramia</taxon>
    </lineage>
</organism>
<dbReference type="PROSITE" id="PS50109">
    <property type="entry name" value="HIS_KIN"/>
    <property type="match status" value="1"/>
</dbReference>
<sequence length="378" mass="42592">MKRAATYIRENSLGIIESWEKQVKLEIEASKETPSLALRNQLPQVLKDISGILDSFDKVEDIKSNAPFKEIVENSLEHGRHRASTANYTIAGILKEYMIFHRVLTDLLMEKNVYSVETGIILKRTIETAMLHSASSFNNSINEMKEKMVGTLVHDIRNPISAAYLALDLLDVHAGPQHISRVKKMAVNSLDYSMRLIEGLLDAISLEAGEGITLNFQEKDILQDIEWVVKETATIFQNEIKLNCDSSEVRGVFDGVAIRRVLENLVTNAVKYGDKCKPVNISVFDQQEQVCICVHNTGKAIPEDKQKQIFNYLHSEKSAENRGFRSWGMGLCLVKAVTKAHGGHIEVNSDDNTGTEFRISIDKFRNQPGQLKSRVQYN</sequence>
<dbReference type="InterPro" id="IPR003594">
    <property type="entry name" value="HATPase_dom"/>
</dbReference>
<dbReference type="SUPFAM" id="SSF55874">
    <property type="entry name" value="ATPase domain of HSP90 chaperone/DNA topoisomerase II/histidine kinase"/>
    <property type="match status" value="1"/>
</dbReference>
<comment type="caution">
    <text evidence="5">The sequence shown here is derived from an EMBL/GenBank/DDBJ whole genome shotgun (WGS) entry which is preliminary data.</text>
</comment>
<dbReference type="Proteomes" id="UP001155280">
    <property type="component" value="Unassembled WGS sequence"/>
</dbReference>
<dbReference type="InterPro" id="IPR004358">
    <property type="entry name" value="Sig_transdc_His_kin-like_C"/>
</dbReference>
<accession>A0A9X2KYC9</accession>
<dbReference type="EMBL" id="JANCNS010000002">
    <property type="protein sequence ID" value="MCP9200481.1"/>
    <property type="molecule type" value="Genomic_DNA"/>
</dbReference>
<evidence type="ECO:0000313" key="6">
    <source>
        <dbReference type="Proteomes" id="UP001155280"/>
    </source>
</evidence>
<keyword evidence="3" id="KW-0597">Phosphoprotein</keyword>
<name>A0A9X2KYC9_9FLAO</name>
<proteinExistence type="predicted"/>
<dbReference type="InterPro" id="IPR036097">
    <property type="entry name" value="HisK_dim/P_sf"/>
</dbReference>
<dbReference type="PANTHER" id="PTHR43547:SF2">
    <property type="entry name" value="HYBRID SIGNAL TRANSDUCTION HISTIDINE KINASE C"/>
    <property type="match status" value="1"/>
</dbReference>
<feature type="domain" description="Histidine kinase" evidence="4">
    <location>
        <begin position="151"/>
        <end position="365"/>
    </location>
</feature>
<dbReference type="SMART" id="SM00388">
    <property type="entry name" value="HisKA"/>
    <property type="match status" value="1"/>
</dbReference>
<gene>
    <name evidence="5" type="ORF">MKO06_11210</name>
</gene>
<dbReference type="SMART" id="SM00387">
    <property type="entry name" value="HATPase_c"/>
    <property type="match status" value="1"/>
</dbReference>
<evidence type="ECO:0000259" key="4">
    <source>
        <dbReference type="PROSITE" id="PS50109"/>
    </source>
</evidence>
<dbReference type="CDD" id="cd00082">
    <property type="entry name" value="HisKA"/>
    <property type="match status" value="1"/>
</dbReference>
<evidence type="ECO:0000256" key="3">
    <source>
        <dbReference type="ARBA" id="ARBA00022553"/>
    </source>
</evidence>
<evidence type="ECO:0000313" key="5">
    <source>
        <dbReference type="EMBL" id="MCP9200481.1"/>
    </source>
</evidence>
<dbReference type="AlphaFoldDB" id="A0A9X2KYC9"/>
<dbReference type="Gene3D" id="1.10.287.130">
    <property type="match status" value="1"/>
</dbReference>
<dbReference type="InterPro" id="IPR036890">
    <property type="entry name" value="HATPase_C_sf"/>
</dbReference>
<keyword evidence="6" id="KW-1185">Reference proteome</keyword>
<keyword evidence="5" id="KW-0418">Kinase</keyword>
<evidence type="ECO:0000256" key="2">
    <source>
        <dbReference type="ARBA" id="ARBA00012438"/>
    </source>
</evidence>
<dbReference type="Pfam" id="PF02518">
    <property type="entry name" value="HATPase_c"/>
    <property type="match status" value="1"/>
</dbReference>
<dbReference type="PRINTS" id="PR00344">
    <property type="entry name" value="BCTRLSENSOR"/>
</dbReference>
<dbReference type="EC" id="2.7.13.3" evidence="2"/>
<evidence type="ECO:0000256" key="1">
    <source>
        <dbReference type="ARBA" id="ARBA00000085"/>
    </source>
</evidence>
<dbReference type="SUPFAM" id="SSF47384">
    <property type="entry name" value="Homodimeric domain of signal transducing histidine kinase"/>
    <property type="match status" value="1"/>
</dbReference>
<comment type="catalytic activity">
    <reaction evidence="1">
        <text>ATP + protein L-histidine = ADP + protein N-phospho-L-histidine.</text>
        <dbReference type="EC" id="2.7.13.3"/>
    </reaction>
</comment>